<dbReference type="RefSeq" id="WP_189227236.1">
    <property type="nucleotide sequence ID" value="NZ_BMRG01000023.1"/>
</dbReference>
<evidence type="ECO:0000259" key="3">
    <source>
        <dbReference type="SMART" id="SM00822"/>
    </source>
</evidence>
<comment type="caution">
    <text evidence="4">The sequence shown here is derived from an EMBL/GenBank/DDBJ whole genome shotgun (WGS) entry which is preliminary data.</text>
</comment>
<dbReference type="SMART" id="SM00822">
    <property type="entry name" value="PKS_KR"/>
    <property type="match status" value="1"/>
</dbReference>
<dbReference type="PRINTS" id="PR00080">
    <property type="entry name" value="SDRFAMILY"/>
</dbReference>
<gene>
    <name evidence="4" type="primary">fabG</name>
    <name evidence="4" type="ORF">GCM10010185_65690</name>
</gene>
<evidence type="ECO:0000313" key="4">
    <source>
        <dbReference type="EMBL" id="GGP82533.1"/>
    </source>
</evidence>
<dbReference type="GO" id="GO:0016616">
    <property type="term" value="F:oxidoreductase activity, acting on the CH-OH group of donors, NAD or NADP as acceptor"/>
    <property type="evidence" value="ECO:0007669"/>
    <property type="project" value="TreeGrafter"/>
</dbReference>
<dbReference type="InterPro" id="IPR036291">
    <property type="entry name" value="NAD(P)-bd_dom_sf"/>
</dbReference>
<dbReference type="PRINTS" id="PR00081">
    <property type="entry name" value="GDHRDH"/>
</dbReference>
<comment type="similarity">
    <text evidence="1">Belongs to the short-chain dehydrogenases/reductases (SDR) family.</text>
</comment>
<evidence type="ECO:0000313" key="5">
    <source>
        <dbReference type="Proteomes" id="UP000639606"/>
    </source>
</evidence>
<accession>A0A918AVW2</accession>
<reference evidence="4" key="1">
    <citation type="journal article" date="2014" name="Int. J. Syst. Evol. Microbiol.">
        <title>Complete genome sequence of Corynebacterium casei LMG S-19264T (=DSM 44701T), isolated from a smear-ripened cheese.</title>
        <authorList>
            <consortium name="US DOE Joint Genome Institute (JGI-PGF)"/>
            <person name="Walter F."/>
            <person name="Albersmeier A."/>
            <person name="Kalinowski J."/>
            <person name="Ruckert C."/>
        </authorList>
    </citation>
    <scope>NUCLEOTIDE SEQUENCE</scope>
    <source>
        <strain evidence="4">JCM 3313</strain>
    </source>
</reference>
<feature type="domain" description="Ketoreductase" evidence="3">
    <location>
        <begin position="9"/>
        <end position="225"/>
    </location>
</feature>
<dbReference type="SUPFAM" id="SSF51735">
    <property type="entry name" value="NAD(P)-binding Rossmann-fold domains"/>
    <property type="match status" value="1"/>
</dbReference>
<keyword evidence="2" id="KW-0560">Oxidoreductase</keyword>
<evidence type="ECO:0000256" key="1">
    <source>
        <dbReference type="ARBA" id="ARBA00006484"/>
    </source>
</evidence>
<name>A0A918AVW2_9PSEU</name>
<sequence>MTNDDLARPVALVSGGARGIGRAVVVRLAQAGYDVGFCYRNDVASAELTVKEAAQFGGQVLAERVDVADKAAVDEHVQDMVERLGRPEAVVSCAGVVRDKPLALLDADDWDSVLRVNLDGTFHFCRAALRPMIARRGGSFVTVSSVAGVVGNAMQTNYSASKAGIIGFTRALAKEVGRYRLRANAVAPGLIETDMTAGLEESTAKGYLRRIPLHRFGRPAEVADMVAFLVSEQASYVTGQVFQVDGGIAL</sequence>
<dbReference type="AlphaFoldDB" id="A0A918AVW2"/>
<dbReference type="InterPro" id="IPR020904">
    <property type="entry name" value="Sc_DH/Rdtase_CS"/>
</dbReference>
<dbReference type="InterPro" id="IPR057326">
    <property type="entry name" value="KR_dom"/>
</dbReference>
<protein>
    <submittedName>
        <fullName evidence="4">3-oxoacyl-[acyl-carrier-protein] reductase</fullName>
    </submittedName>
</protein>
<proteinExistence type="inferred from homology"/>
<dbReference type="Pfam" id="PF13561">
    <property type="entry name" value="adh_short_C2"/>
    <property type="match status" value="1"/>
</dbReference>
<dbReference type="GO" id="GO:0030497">
    <property type="term" value="P:fatty acid elongation"/>
    <property type="evidence" value="ECO:0007669"/>
    <property type="project" value="TreeGrafter"/>
</dbReference>
<dbReference type="InterPro" id="IPR002347">
    <property type="entry name" value="SDR_fam"/>
</dbReference>
<dbReference type="FunFam" id="3.40.50.720:FF:000173">
    <property type="entry name" value="3-oxoacyl-[acyl-carrier protein] reductase"/>
    <property type="match status" value="1"/>
</dbReference>
<dbReference type="Proteomes" id="UP000639606">
    <property type="component" value="Unassembled WGS sequence"/>
</dbReference>
<dbReference type="PANTHER" id="PTHR42760">
    <property type="entry name" value="SHORT-CHAIN DEHYDROGENASES/REDUCTASES FAMILY MEMBER"/>
    <property type="match status" value="1"/>
</dbReference>
<dbReference type="EMBL" id="BMRG01000023">
    <property type="protein sequence ID" value="GGP82533.1"/>
    <property type="molecule type" value="Genomic_DNA"/>
</dbReference>
<reference evidence="4" key="2">
    <citation type="submission" date="2020-09" db="EMBL/GenBank/DDBJ databases">
        <authorList>
            <person name="Sun Q."/>
            <person name="Ohkuma M."/>
        </authorList>
    </citation>
    <scope>NUCLEOTIDE SEQUENCE</scope>
    <source>
        <strain evidence="4">JCM 3313</strain>
    </source>
</reference>
<dbReference type="PROSITE" id="PS00061">
    <property type="entry name" value="ADH_SHORT"/>
    <property type="match status" value="1"/>
</dbReference>
<keyword evidence="5" id="KW-1185">Reference proteome</keyword>
<dbReference type="PANTHER" id="PTHR42760:SF135">
    <property type="entry name" value="BLL7886 PROTEIN"/>
    <property type="match status" value="1"/>
</dbReference>
<organism evidence="4 5">
    <name type="scientific">Saccharothrix coeruleofusca</name>
    <dbReference type="NCBI Taxonomy" id="33919"/>
    <lineage>
        <taxon>Bacteria</taxon>
        <taxon>Bacillati</taxon>
        <taxon>Actinomycetota</taxon>
        <taxon>Actinomycetes</taxon>
        <taxon>Pseudonocardiales</taxon>
        <taxon>Pseudonocardiaceae</taxon>
        <taxon>Saccharothrix</taxon>
    </lineage>
</organism>
<dbReference type="NCBIfam" id="NF009466">
    <property type="entry name" value="PRK12826.1-2"/>
    <property type="match status" value="1"/>
</dbReference>
<evidence type="ECO:0000256" key="2">
    <source>
        <dbReference type="ARBA" id="ARBA00023002"/>
    </source>
</evidence>
<dbReference type="Gene3D" id="3.40.50.720">
    <property type="entry name" value="NAD(P)-binding Rossmann-like Domain"/>
    <property type="match status" value="1"/>
</dbReference>